<dbReference type="Pfam" id="PF00196">
    <property type="entry name" value="GerE"/>
    <property type="match status" value="1"/>
</dbReference>
<dbReference type="PROSITE" id="PS50043">
    <property type="entry name" value="HTH_LUXR_2"/>
    <property type="match status" value="1"/>
</dbReference>
<gene>
    <name evidence="7" type="ORF">NTU39_17040</name>
</gene>
<evidence type="ECO:0000256" key="3">
    <source>
        <dbReference type="ARBA" id="ARBA00023163"/>
    </source>
</evidence>
<feature type="modified residue" description="4-aspartylphosphate" evidence="4">
    <location>
        <position position="71"/>
    </location>
</feature>
<dbReference type="SMART" id="SM00421">
    <property type="entry name" value="HTH_LUXR"/>
    <property type="match status" value="1"/>
</dbReference>
<dbReference type="Gene3D" id="3.40.50.2300">
    <property type="match status" value="1"/>
</dbReference>
<feature type="domain" description="Response regulatory" evidence="6">
    <location>
        <begin position="21"/>
        <end position="135"/>
    </location>
</feature>
<name>A0ABY5QAJ1_9BURK</name>
<feature type="domain" description="HTH luxR-type" evidence="5">
    <location>
        <begin position="151"/>
        <end position="216"/>
    </location>
</feature>
<reference evidence="7" key="1">
    <citation type="submission" date="2022-08" db="EMBL/GenBank/DDBJ databases">
        <title>Multi-unit outbreak of Pandoraea commovens among non-cystic fibrosis intensive care patients from 2019 to 2021 in Berlin, Germany.</title>
        <authorList>
            <person name="Menzel P."/>
        </authorList>
    </citation>
    <scope>NUCLEOTIDE SEQUENCE</scope>
    <source>
        <strain evidence="7">LB-19-202-79</strain>
    </source>
</reference>
<proteinExistence type="predicted"/>
<dbReference type="SMART" id="SM00448">
    <property type="entry name" value="REC"/>
    <property type="match status" value="1"/>
</dbReference>
<evidence type="ECO:0000313" key="8">
    <source>
        <dbReference type="Proteomes" id="UP001058980"/>
    </source>
</evidence>
<dbReference type="SUPFAM" id="SSF46894">
    <property type="entry name" value="C-terminal effector domain of the bipartite response regulators"/>
    <property type="match status" value="1"/>
</dbReference>
<organism evidence="7 8">
    <name type="scientific">Pandoraea commovens</name>
    <dbReference type="NCBI Taxonomy" id="2508289"/>
    <lineage>
        <taxon>Bacteria</taxon>
        <taxon>Pseudomonadati</taxon>
        <taxon>Pseudomonadota</taxon>
        <taxon>Betaproteobacteria</taxon>
        <taxon>Burkholderiales</taxon>
        <taxon>Burkholderiaceae</taxon>
        <taxon>Pandoraea</taxon>
    </lineage>
</organism>
<dbReference type="InterPro" id="IPR001789">
    <property type="entry name" value="Sig_transdc_resp-reg_receiver"/>
</dbReference>
<dbReference type="SUPFAM" id="SSF52172">
    <property type="entry name" value="CheY-like"/>
    <property type="match status" value="1"/>
</dbReference>
<evidence type="ECO:0000256" key="1">
    <source>
        <dbReference type="ARBA" id="ARBA00023015"/>
    </source>
</evidence>
<protein>
    <submittedName>
        <fullName evidence="7">Response regulator</fullName>
    </submittedName>
</protein>
<dbReference type="PANTHER" id="PTHR44688:SF16">
    <property type="entry name" value="DNA-BINDING TRANSCRIPTIONAL ACTIVATOR DEVR_DOSR"/>
    <property type="match status" value="1"/>
</dbReference>
<keyword evidence="2" id="KW-0238">DNA-binding</keyword>
<dbReference type="RefSeq" id="WP_257958119.1">
    <property type="nucleotide sequence ID" value="NZ_CP102780.1"/>
</dbReference>
<keyword evidence="4" id="KW-0597">Phosphoprotein</keyword>
<dbReference type="EMBL" id="CP102780">
    <property type="protein sequence ID" value="UVA77791.1"/>
    <property type="molecule type" value="Genomic_DNA"/>
</dbReference>
<dbReference type="CDD" id="cd06170">
    <property type="entry name" value="LuxR_C_like"/>
    <property type="match status" value="1"/>
</dbReference>
<sequence length="221" mass="24036">MVAAGVAVTHVHRSGRLVTPVVAIVDDDIAVRDGIALLLRTVRVPSRQFSDAATLFDAIAVCPDIGCVLLDMRMPDMNGLDALERLRNQADLPVIVLTGHGSVDMCRQAFKRGAVDFLQKPVDEDKLIAAVQHALRSHVVLRDVEKARQQRMEGLASLSGREREVLDWVVRGASSKEIARVLGISPRTVETHRATLLGKLDVNSLVALVRDFSPLLGESSP</sequence>
<evidence type="ECO:0000313" key="7">
    <source>
        <dbReference type="EMBL" id="UVA77791.1"/>
    </source>
</evidence>
<dbReference type="PRINTS" id="PR00038">
    <property type="entry name" value="HTHLUXR"/>
</dbReference>
<keyword evidence="1" id="KW-0805">Transcription regulation</keyword>
<evidence type="ECO:0000256" key="4">
    <source>
        <dbReference type="PROSITE-ProRule" id="PRU00169"/>
    </source>
</evidence>
<evidence type="ECO:0000256" key="2">
    <source>
        <dbReference type="ARBA" id="ARBA00023125"/>
    </source>
</evidence>
<keyword evidence="3" id="KW-0804">Transcription</keyword>
<dbReference type="InterPro" id="IPR036388">
    <property type="entry name" value="WH-like_DNA-bd_sf"/>
</dbReference>
<dbReference type="Pfam" id="PF00072">
    <property type="entry name" value="Response_reg"/>
    <property type="match status" value="1"/>
</dbReference>
<evidence type="ECO:0000259" key="6">
    <source>
        <dbReference type="PROSITE" id="PS50110"/>
    </source>
</evidence>
<dbReference type="PANTHER" id="PTHR44688">
    <property type="entry name" value="DNA-BINDING TRANSCRIPTIONAL ACTIVATOR DEVR_DOSR"/>
    <property type="match status" value="1"/>
</dbReference>
<accession>A0ABY5QAJ1</accession>
<dbReference type="Gene3D" id="1.10.10.10">
    <property type="entry name" value="Winged helix-like DNA-binding domain superfamily/Winged helix DNA-binding domain"/>
    <property type="match status" value="1"/>
</dbReference>
<dbReference type="InterPro" id="IPR000792">
    <property type="entry name" value="Tscrpt_reg_LuxR_C"/>
</dbReference>
<dbReference type="Proteomes" id="UP001058980">
    <property type="component" value="Chromosome"/>
</dbReference>
<dbReference type="InterPro" id="IPR016032">
    <property type="entry name" value="Sig_transdc_resp-reg_C-effctor"/>
</dbReference>
<dbReference type="InterPro" id="IPR011006">
    <property type="entry name" value="CheY-like_superfamily"/>
</dbReference>
<keyword evidence="8" id="KW-1185">Reference proteome</keyword>
<evidence type="ECO:0000259" key="5">
    <source>
        <dbReference type="PROSITE" id="PS50043"/>
    </source>
</evidence>
<dbReference type="PROSITE" id="PS50110">
    <property type="entry name" value="RESPONSE_REGULATORY"/>
    <property type="match status" value="1"/>
</dbReference>